<name>A0A841F9N9_9ACTN</name>
<evidence type="ECO:0000259" key="1">
    <source>
        <dbReference type="Pfam" id="PF04865"/>
    </source>
</evidence>
<proteinExistence type="predicted"/>
<evidence type="ECO:0000313" key="2">
    <source>
        <dbReference type="EMBL" id="MBB6033921.1"/>
    </source>
</evidence>
<comment type="caution">
    <text evidence="2">The sequence shown here is derived from an EMBL/GenBank/DDBJ whole genome shotgun (WGS) entry which is preliminary data.</text>
</comment>
<dbReference type="RefSeq" id="WP_184786770.1">
    <property type="nucleotide sequence ID" value="NZ_BONT01000013.1"/>
</dbReference>
<feature type="domain" description="Baseplate protein J-like barrel" evidence="1">
    <location>
        <begin position="184"/>
        <end position="268"/>
    </location>
</feature>
<protein>
    <submittedName>
        <fullName evidence="2">Putative phage protein gp47/JayE</fullName>
    </submittedName>
</protein>
<keyword evidence="3" id="KW-1185">Reference proteome</keyword>
<evidence type="ECO:0000313" key="3">
    <source>
        <dbReference type="Proteomes" id="UP000548476"/>
    </source>
</evidence>
<gene>
    <name evidence="2" type="ORF">HNR73_001771</name>
</gene>
<sequence>MSYVPRAYPDIVRDLLTTLTGGVVREQITVPAGDEPVLVLQQLAQRPVRRVSHLTGRITAGKGANAREIDYRFTPADFELVGGEGGEPDAIAFRPGGRRPVPLSTVVVNYYPLVASPAPLTDLNVGSVTRTLLESVARELAEQYEHLRLVYESAFVDSATGTSLDQVVALVGAQRLPAGFPVVTLRFTRAAGVLGQVTVPAGTAVVDAAGNRYLTTAALTLEPGEPERSVQARGETQATPVVAAGALDRPAVLIAGVGQVTNPEPARGLIAPESDPDLRRRAKAALHGVVRGTTDALLFAVRSVPGVKDATLTEAPGEVTLTVVYEQDTAEVRRQVQLAIDDTRAAGIRVHNGAAEPLTVGARMRLTVAGKTAPVGSELAELSTGAVDRITTLLRGIAPGGKIRRAQLAGQALADPRVVDAEITLLPEGGAETDELQLPEGVTVKAGNVEVTGVEAEEATAGSATSAVADVFLPLHLNAGVTAAEAETAITAAVDAHLAGRAPDQPLTVDGLLAAARDDTRYAVVRTEVTVTVTDADRFLQLTDGQGSFAPQTGQATARGTVTLDVREGA</sequence>
<dbReference type="InterPro" id="IPR006949">
    <property type="entry name" value="Barrel_Baseplate_J-like"/>
</dbReference>
<accession>A0A841F9N9</accession>
<reference evidence="2 3" key="1">
    <citation type="submission" date="2020-08" db="EMBL/GenBank/DDBJ databases">
        <title>Genomic Encyclopedia of Type Strains, Phase IV (KMG-IV): sequencing the most valuable type-strain genomes for metagenomic binning, comparative biology and taxonomic classification.</title>
        <authorList>
            <person name="Goeker M."/>
        </authorList>
    </citation>
    <scope>NUCLEOTIDE SEQUENCE [LARGE SCALE GENOMIC DNA]</scope>
    <source>
        <strain evidence="2 3">YIM 65646</strain>
    </source>
</reference>
<organism evidence="2 3">
    <name type="scientific">Phytomonospora endophytica</name>
    <dbReference type="NCBI Taxonomy" id="714109"/>
    <lineage>
        <taxon>Bacteria</taxon>
        <taxon>Bacillati</taxon>
        <taxon>Actinomycetota</taxon>
        <taxon>Actinomycetes</taxon>
        <taxon>Micromonosporales</taxon>
        <taxon>Micromonosporaceae</taxon>
        <taxon>Phytomonospora</taxon>
    </lineage>
</organism>
<dbReference type="Proteomes" id="UP000548476">
    <property type="component" value="Unassembled WGS sequence"/>
</dbReference>
<dbReference type="EMBL" id="JACHGT010000003">
    <property type="protein sequence ID" value="MBB6033921.1"/>
    <property type="molecule type" value="Genomic_DNA"/>
</dbReference>
<dbReference type="AlphaFoldDB" id="A0A841F9N9"/>
<dbReference type="Pfam" id="PF04865">
    <property type="entry name" value="Baseplate_J"/>
    <property type="match status" value="1"/>
</dbReference>